<evidence type="ECO:0000313" key="10">
    <source>
        <dbReference type="Proteomes" id="UP001497392"/>
    </source>
</evidence>
<gene>
    <name evidence="9" type="primary">g6009</name>
    <name evidence="9" type="ORF">VP750_LOCUS5144</name>
</gene>
<keyword evidence="5" id="KW-0804">Transcription</keyword>
<proteinExistence type="inferred from homology"/>
<dbReference type="InterPro" id="IPR009072">
    <property type="entry name" value="Histone-fold"/>
</dbReference>
<dbReference type="Gene3D" id="1.10.20.10">
    <property type="entry name" value="Histone, subunit A"/>
    <property type="match status" value="1"/>
</dbReference>
<evidence type="ECO:0000256" key="6">
    <source>
        <dbReference type="ARBA" id="ARBA00023242"/>
    </source>
</evidence>
<comment type="similarity">
    <text evidence="2">Belongs to the TAF8 family.</text>
</comment>
<feature type="compositionally biased region" description="Low complexity" evidence="7">
    <location>
        <begin position="175"/>
        <end position="192"/>
    </location>
</feature>
<dbReference type="PANTHER" id="PTHR46338">
    <property type="entry name" value="TRANSCRIPTION INITIATION FACTOR TFIID SUBUNIT 8"/>
    <property type="match status" value="1"/>
</dbReference>
<dbReference type="Proteomes" id="UP001497392">
    <property type="component" value="Unassembled WGS sequence"/>
</dbReference>
<dbReference type="SMART" id="SM00576">
    <property type="entry name" value="BTP"/>
    <property type="match status" value="1"/>
</dbReference>
<evidence type="ECO:0000256" key="1">
    <source>
        <dbReference type="ARBA" id="ARBA00004123"/>
    </source>
</evidence>
<dbReference type="InterPro" id="IPR019473">
    <property type="entry name" value="TFIID_su8_C"/>
</dbReference>
<feature type="compositionally biased region" description="Basic residues" evidence="7">
    <location>
        <begin position="316"/>
        <end position="327"/>
    </location>
</feature>
<dbReference type="EMBL" id="CAXHTA020000008">
    <property type="protein sequence ID" value="CAL5223485.1"/>
    <property type="molecule type" value="Genomic_DNA"/>
</dbReference>
<evidence type="ECO:0000256" key="7">
    <source>
        <dbReference type="SAM" id="MobiDB-lite"/>
    </source>
</evidence>
<evidence type="ECO:0000256" key="3">
    <source>
        <dbReference type="ARBA" id="ARBA00017307"/>
    </source>
</evidence>
<dbReference type="InterPro" id="IPR037818">
    <property type="entry name" value="TAF8"/>
</dbReference>
<dbReference type="PANTHER" id="PTHR46338:SF1">
    <property type="entry name" value="TRANSCRIPTION INITIATION FACTOR TFIID SUBUNIT 8"/>
    <property type="match status" value="1"/>
</dbReference>
<evidence type="ECO:0000256" key="5">
    <source>
        <dbReference type="ARBA" id="ARBA00023163"/>
    </source>
</evidence>
<evidence type="ECO:0000313" key="9">
    <source>
        <dbReference type="EMBL" id="CAL5223485.1"/>
    </source>
</evidence>
<dbReference type="CDD" id="cd08049">
    <property type="entry name" value="TAF8"/>
    <property type="match status" value="1"/>
</dbReference>
<organism evidence="9 10">
    <name type="scientific">Coccomyxa viridis</name>
    <dbReference type="NCBI Taxonomy" id="1274662"/>
    <lineage>
        <taxon>Eukaryota</taxon>
        <taxon>Viridiplantae</taxon>
        <taxon>Chlorophyta</taxon>
        <taxon>core chlorophytes</taxon>
        <taxon>Trebouxiophyceae</taxon>
        <taxon>Trebouxiophyceae incertae sedis</taxon>
        <taxon>Coccomyxaceae</taxon>
        <taxon>Coccomyxa</taxon>
    </lineage>
</organism>
<sequence>MAQEYCRSIARTAVAQLASQAGYERIQVGAHEVLADLLMRYTAELSGTSHSYAELAGRTATNISDVLLALEDMGVKAEDLLMYSQVQDDIPFAHPVARFPVKKRPKLPPTFAAMKETPPAHIPDYLTAFPDKHTYIATPAYAAHDKDARKQRLAADAAKRKAEEALIKLHARQTAPEAAPDQAAPAGAPAQAPEAEINPFLRRPMWEEQPAPAAPGQSAAQFVLAIEQPGAEGAGAIEGTAPEQSAAPVVDWKGEWQESGLPEAGAELPSAAPVVPFSLDYAARLRALAAVSASHLPFEDAFATQKEPSPEPTAAGRKRKLTAKGKSRYVDPSSSRADYVLEKGGHSLEEDE</sequence>
<dbReference type="SUPFAM" id="SSF47113">
    <property type="entry name" value="Histone-fold"/>
    <property type="match status" value="1"/>
</dbReference>
<dbReference type="InterPro" id="IPR006565">
    <property type="entry name" value="BTP"/>
</dbReference>
<accession>A0ABP1FY99</accession>
<comment type="caution">
    <text evidence="9">The sequence shown here is derived from an EMBL/GenBank/DDBJ whole genome shotgun (WGS) entry which is preliminary data.</text>
</comment>
<evidence type="ECO:0000256" key="4">
    <source>
        <dbReference type="ARBA" id="ARBA00023015"/>
    </source>
</evidence>
<keyword evidence="6" id="KW-0539">Nucleus</keyword>
<reference evidence="9 10" key="1">
    <citation type="submission" date="2024-06" db="EMBL/GenBank/DDBJ databases">
        <authorList>
            <person name="Kraege A."/>
            <person name="Thomma B."/>
        </authorList>
    </citation>
    <scope>NUCLEOTIDE SEQUENCE [LARGE SCALE GENOMIC DNA]</scope>
</reference>
<evidence type="ECO:0000259" key="8">
    <source>
        <dbReference type="SMART" id="SM00576"/>
    </source>
</evidence>
<dbReference type="Pfam" id="PF07524">
    <property type="entry name" value="Bromo_TP"/>
    <property type="match status" value="1"/>
</dbReference>
<evidence type="ECO:0000256" key="2">
    <source>
        <dbReference type="ARBA" id="ARBA00008767"/>
    </source>
</evidence>
<feature type="domain" description="Bromodomain associated" evidence="8">
    <location>
        <begin position="3"/>
        <end position="79"/>
    </location>
</feature>
<dbReference type="Pfam" id="PF10406">
    <property type="entry name" value="TAF8_C"/>
    <property type="match status" value="1"/>
</dbReference>
<feature type="region of interest" description="Disordered" evidence="7">
    <location>
        <begin position="171"/>
        <end position="192"/>
    </location>
</feature>
<name>A0ABP1FY99_9CHLO</name>
<protein>
    <recommendedName>
        <fullName evidence="3">Transcription initiation factor TFIID subunit 8</fullName>
    </recommendedName>
</protein>
<feature type="region of interest" description="Disordered" evidence="7">
    <location>
        <begin position="302"/>
        <end position="352"/>
    </location>
</feature>
<feature type="compositionally biased region" description="Basic and acidic residues" evidence="7">
    <location>
        <begin position="339"/>
        <end position="352"/>
    </location>
</feature>
<keyword evidence="10" id="KW-1185">Reference proteome</keyword>
<comment type="subcellular location">
    <subcellularLocation>
        <location evidence="1">Nucleus</location>
    </subcellularLocation>
</comment>
<keyword evidence="4" id="KW-0805">Transcription regulation</keyword>